<evidence type="ECO:0000259" key="1">
    <source>
        <dbReference type="Pfam" id="PF01636"/>
    </source>
</evidence>
<feature type="domain" description="Aminoglycoside phosphotransferase" evidence="1">
    <location>
        <begin position="75"/>
        <end position="253"/>
    </location>
</feature>
<evidence type="ECO:0000313" key="2">
    <source>
        <dbReference type="EMBL" id="CUR54222.1"/>
    </source>
</evidence>
<protein>
    <recommendedName>
        <fullName evidence="1">Aminoglycoside phosphotransferase domain-containing protein</fullName>
    </recommendedName>
</protein>
<dbReference type="AlphaFoldDB" id="A0A2P2C0J4"/>
<accession>A0A2P2C0J4</accession>
<proteinExistence type="predicted"/>
<organism evidence="2">
    <name type="scientific">metagenome</name>
    <dbReference type="NCBI Taxonomy" id="256318"/>
    <lineage>
        <taxon>unclassified sequences</taxon>
        <taxon>metagenomes</taxon>
    </lineage>
</organism>
<dbReference type="InterPro" id="IPR002575">
    <property type="entry name" value="Aminoglycoside_PTrfase"/>
</dbReference>
<dbReference type="SUPFAM" id="SSF56112">
    <property type="entry name" value="Protein kinase-like (PK-like)"/>
    <property type="match status" value="1"/>
</dbReference>
<sequence>MTSYPVPAGSTARRLEWQFLPANLRAYIERKCGSPVVSAESQNAGFTPGFASVLTCVDGSRHFVKAASVKAQAAFAASYREEARKLVTLPDEVAAPRLLWSLDDDWVVLGLEYVDGSNPARPWSEADLESCLDAVADTAALLTPPPARLDLDSFAEEFAELPGYWDHVRATQPGLPHLEDAAALAAGFAEVTAGQTVVHTDLRDDNFLIDGAGKVWMCDWNWPVVGAAWLDAVFMLIGPRGDGLDVDAVIARRPELREVPADHVDRVLALLTGYFLRQRDEPVPTASPYLREHQSWHADVCWRWLAERRGWDLLDLG</sequence>
<dbReference type="EMBL" id="CZKA01000006">
    <property type="protein sequence ID" value="CUR54222.1"/>
    <property type="molecule type" value="Genomic_DNA"/>
</dbReference>
<name>A0A2P2C0J4_9ZZZZ</name>
<gene>
    <name evidence="2" type="ORF">NOCA2140045</name>
</gene>
<dbReference type="InterPro" id="IPR011009">
    <property type="entry name" value="Kinase-like_dom_sf"/>
</dbReference>
<reference evidence="2" key="1">
    <citation type="submission" date="2015-08" db="EMBL/GenBank/DDBJ databases">
        <authorList>
            <person name="Babu N.S."/>
            <person name="Beckwith C.J."/>
            <person name="Beseler K.G."/>
            <person name="Brison A."/>
            <person name="Carone J.V."/>
            <person name="Caskin T.P."/>
            <person name="Diamond M."/>
            <person name="Durham M.E."/>
            <person name="Foxe J.M."/>
            <person name="Go M."/>
            <person name="Henderson B.A."/>
            <person name="Jones I.B."/>
            <person name="McGettigan J.A."/>
            <person name="Micheletti S.J."/>
            <person name="Nasrallah M.E."/>
            <person name="Ortiz D."/>
            <person name="Piller C.R."/>
            <person name="Privatt S.R."/>
            <person name="Schneider S.L."/>
            <person name="Sharp S."/>
            <person name="Smith T.C."/>
            <person name="Stanton J.D."/>
            <person name="Ullery H.E."/>
            <person name="Wilson R.J."/>
            <person name="Serrano M.G."/>
            <person name="Buck G."/>
            <person name="Lee V."/>
            <person name="Wang Y."/>
            <person name="Carvalho R."/>
            <person name="Voegtly L."/>
            <person name="Shi R."/>
            <person name="Duckworth R."/>
            <person name="Johnson A."/>
            <person name="Loviza R."/>
            <person name="Walstead R."/>
            <person name="Shah Z."/>
            <person name="Kiflezghi M."/>
            <person name="Wade K."/>
            <person name="Ball S.L."/>
            <person name="Bradley K.W."/>
            <person name="Asai D.J."/>
            <person name="Bowman C.A."/>
            <person name="Russell D.A."/>
            <person name="Pope W.H."/>
            <person name="Jacobs-Sera D."/>
            <person name="Hendrix R.W."/>
            <person name="Hatfull G.F."/>
        </authorList>
    </citation>
    <scope>NUCLEOTIDE SEQUENCE</scope>
</reference>
<dbReference type="Gene3D" id="3.90.1200.10">
    <property type="match status" value="1"/>
</dbReference>
<dbReference type="Pfam" id="PF01636">
    <property type="entry name" value="APH"/>
    <property type="match status" value="1"/>
</dbReference>